<dbReference type="OrthoDB" id="1858867at2"/>
<dbReference type="EMBL" id="CP034248">
    <property type="protein sequence ID" value="AZK46416.1"/>
    <property type="molecule type" value="Genomic_DNA"/>
</dbReference>
<accession>A0A3Q8S4M0</accession>
<protein>
    <recommendedName>
        <fullName evidence="4">WD40 repeat domain-containing protein</fullName>
    </recommendedName>
</protein>
<reference evidence="2 3" key="1">
    <citation type="submission" date="2018-11" db="EMBL/GenBank/DDBJ databases">
        <title>Genome sequencing of Paenibacillus lentus DSM25539(T).</title>
        <authorList>
            <person name="Kook J.-K."/>
            <person name="Park S.-N."/>
            <person name="Lim Y.K."/>
        </authorList>
    </citation>
    <scope>NUCLEOTIDE SEQUENCE [LARGE SCALE GENOMIC DNA]</scope>
    <source>
        <strain evidence="2 3">DSM 25539</strain>
    </source>
</reference>
<dbReference type="KEGG" id="plen:EIM92_09715"/>
<gene>
    <name evidence="2" type="ORF">EIM92_09715</name>
</gene>
<dbReference type="Gene3D" id="2.130.10.10">
    <property type="entry name" value="YVTN repeat-like/Quinoprotein amine dehydrogenase"/>
    <property type="match status" value="1"/>
</dbReference>
<evidence type="ECO:0000313" key="3">
    <source>
        <dbReference type="Proteomes" id="UP000273145"/>
    </source>
</evidence>
<feature type="signal peptide" evidence="1">
    <location>
        <begin position="1"/>
        <end position="26"/>
    </location>
</feature>
<organism evidence="2 3">
    <name type="scientific">Paenibacillus lentus</name>
    <dbReference type="NCBI Taxonomy" id="1338368"/>
    <lineage>
        <taxon>Bacteria</taxon>
        <taxon>Bacillati</taxon>
        <taxon>Bacillota</taxon>
        <taxon>Bacilli</taxon>
        <taxon>Bacillales</taxon>
        <taxon>Paenibacillaceae</taxon>
        <taxon>Paenibacillus</taxon>
    </lineage>
</organism>
<dbReference type="SUPFAM" id="SSF63829">
    <property type="entry name" value="Calcium-dependent phosphotriesterase"/>
    <property type="match status" value="1"/>
</dbReference>
<keyword evidence="3" id="KW-1185">Reference proteome</keyword>
<dbReference type="AlphaFoldDB" id="A0A3Q8S4M0"/>
<sequence length="235" mass="25815">MRIKKGLTLITTFALLFSFMETNGEAASPPFTQGGGYEQGAYDDSAMQPLGFNWNKNSRYAGVSKNIHIKWVYQKPESGSGNASLTIDSEGNLYSTSYNSLGSPKSHLYSISPDGIERWRYSSDLSMLHSSPVIRSNKEILMNVNNELNSIDPDTGIPTEIAGISSGHFFVEPVIDSKGVIYTLSASGPSLVAYNPDGTTKWSKQITLKNFTQLASRQMGPYTLLPIQSYTHTIH</sequence>
<name>A0A3Q8S4M0_9BACL</name>
<evidence type="ECO:0000313" key="2">
    <source>
        <dbReference type="EMBL" id="AZK46416.1"/>
    </source>
</evidence>
<dbReference type="Proteomes" id="UP000273145">
    <property type="component" value="Chromosome"/>
</dbReference>
<evidence type="ECO:0008006" key="4">
    <source>
        <dbReference type="Google" id="ProtNLM"/>
    </source>
</evidence>
<evidence type="ECO:0000256" key="1">
    <source>
        <dbReference type="SAM" id="SignalP"/>
    </source>
</evidence>
<dbReference type="RefSeq" id="WP_125082475.1">
    <property type="nucleotide sequence ID" value="NZ_CP034248.1"/>
</dbReference>
<dbReference type="InterPro" id="IPR018391">
    <property type="entry name" value="PQQ_b-propeller_rpt"/>
</dbReference>
<dbReference type="SMART" id="SM00564">
    <property type="entry name" value="PQQ"/>
    <property type="match status" value="2"/>
</dbReference>
<dbReference type="InterPro" id="IPR015943">
    <property type="entry name" value="WD40/YVTN_repeat-like_dom_sf"/>
</dbReference>
<feature type="chain" id="PRO_5018521740" description="WD40 repeat domain-containing protein" evidence="1">
    <location>
        <begin position="27"/>
        <end position="235"/>
    </location>
</feature>
<proteinExistence type="predicted"/>
<keyword evidence="1" id="KW-0732">Signal</keyword>